<keyword evidence="4 7" id="KW-1133">Transmembrane helix</keyword>
<keyword evidence="10" id="KW-1185">Reference proteome</keyword>
<evidence type="ECO:0000256" key="3">
    <source>
        <dbReference type="ARBA" id="ARBA00022692"/>
    </source>
</evidence>
<keyword evidence="5 7" id="KW-0472">Membrane</keyword>
<feature type="transmembrane region" description="Helical" evidence="7">
    <location>
        <begin position="362"/>
        <end position="382"/>
    </location>
</feature>
<evidence type="ECO:0000256" key="2">
    <source>
        <dbReference type="ARBA" id="ARBA00006262"/>
    </source>
</evidence>
<dbReference type="OrthoDB" id="1735926at2759"/>
<organism evidence="9 10">
    <name type="scientific">Micromonas commoda (strain RCC299 / NOUM17 / CCMP2709)</name>
    <name type="common">Picoplanktonic green alga</name>
    <dbReference type="NCBI Taxonomy" id="296587"/>
    <lineage>
        <taxon>Eukaryota</taxon>
        <taxon>Viridiplantae</taxon>
        <taxon>Chlorophyta</taxon>
        <taxon>Mamiellophyceae</taxon>
        <taxon>Mamiellales</taxon>
        <taxon>Mamiellaceae</taxon>
        <taxon>Micromonas</taxon>
    </lineage>
</organism>
<dbReference type="GeneID" id="8242186"/>
<proteinExistence type="inferred from homology"/>
<dbReference type="Pfam" id="PF00955">
    <property type="entry name" value="HCO3_cotransp"/>
    <property type="match status" value="2"/>
</dbReference>
<feature type="region of interest" description="Disordered" evidence="6">
    <location>
        <begin position="86"/>
        <end position="108"/>
    </location>
</feature>
<dbReference type="InParanoid" id="C1E204"/>
<feature type="compositionally biased region" description="Polar residues" evidence="6">
    <location>
        <begin position="97"/>
        <end position="108"/>
    </location>
</feature>
<evidence type="ECO:0000256" key="7">
    <source>
        <dbReference type="SAM" id="Phobius"/>
    </source>
</evidence>
<feature type="transmembrane region" description="Helical" evidence="7">
    <location>
        <begin position="697"/>
        <end position="716"/>
    </location>
</feature>
<dbReference type="PANTHER" id="PTHR11453">
    <property type="entry name" value="ANION EXCHANGE PROTEIN"/>
    <property type="match status" value="1"/>
</dbReference>
<feature type="transmembrane region" description="Helical" evidence="7">
    <location>
        <begin position="446"/>
        <end position="468"/>
    </location>
</feature>
<evidence type="ECO:0000259" key="8">
    <source>
        <dbReference type="Pfam" id="PF00955"/>
    </source>
</evidence>
<evidence type="ECO:0000313" key="10">
    <source>
        <dbReference type="Proteomes" id="UP000002009"/>
    </source>
</evidence>
<comment type="subcellular location">
    <subcellularLocation>
        <location evidence="1">Membrane</location>
        <topology evidence="1">Multi-pass membrane protein</topology>
    </subcellularLocation>
</comment>
<dbReference type="eggNOG" id="KOG1172">
    <property type="taxonomic scope" value="Eukaryota"/>
</dbReference>
<feature type="compositionally biased region" description="Low complexity" evidence="6">
    <location>
        <begin position="251"/>
        <end position="262"/>
    </location>
</feature>
<dbReference type="EMBL" id="CP001324">
    <property type="protein sequence ID" value="ACO61835.1"/>
    <property type="molecule type" value="Genomic_DNA"/>
</dbReference>
<dbReference type="GO" id="GO:0005886">
    <property type="term" value="C:plasma membrane"/>
    <property type="evidence" value="ECO:0007669"/>
    <property type="project" value="TreeGrafter"/>
</dbReference>
<feature type="transmembrane region" description="Helical" evidence="7">
    <location>
        <begin position="723"/>
        <end position="745"/>
    </location>
</feature>
<gene>
    <name evidence="9" type="primary">AE_1</name>
    <name evidence="9" type="ORF">MICPUN_96291</name>
</gene>
<dbReference type="Gene3D" id="1.10.287.570">
    <property type="entry name" value="Helical hairpin bin"/>
    <property type="match status" value="1"/>
</dbReference>
<dbReference type="GO" id="GO:0050801">
    <property type="term" value="P:monoatomic ion homeostasis"/>
    <property type="evidence" value="ECO:0007669"/>
    <property type="project" value="TreeGrafter"/>
</dbReference>
<dbReference type="KEGG" id="mis:MICPUN_96291"/>
<keyword evidence="3 7" id="KW-0812">Transmembrane</keyword>
<sequence>MSESTSEVPGVGEPPRYVRFLQHLVAEGGYGLDESHALTGLKEWREAEVVGALLRNVKERAPDAVVGRIFTAVNQDGLVVLVGEAGEPENGGDAHANGSTEATSNGAHHVASNGTEITSANGRAPRHRVLTDCHISVCTLDQPVNLGAPDGRNARAVFLVMVPEVDFTAPWAEGLDRYECLRTIKTAFQRFAARGTFLKTVYADERNLEAATARQKLAEFLGERKSGDGDADGDRDPELGKSSGRMAAKATSTRPTSPRMSTGGSNLARQKSIANMLTPGAKTTRLRPVDLVEALRASVAAWADHEQRRLLLLADENERETEAASMYQWTGRLCGGVIDDVTNRWAPLFVSDWIDGVSVKTVSASLLMFFGCLAPCIAFGALTDISTGGKMGTMEYLVAQSVSGVVWSIFAGQPEIVLRTTGPSTVFLIELARACERDGYPFITAFAWTGIWSAMFMIAIACLDACTLMLRNCTRFTQEIFGLFVSAIFIQSGGTALVSYFKSDEYDLAHALFSLILALLTLQLGLWALQVRTSPFLLPTMRELTADFGVAAAIAVGTLTAYGSNVKGMEMLKMTSSIEPADGRGSWVVDLHAGPAHLKWLAIVPALLLTALMYVEMNISSLLANKPENKLIKGPAHHQNFLVMALITLVFALFGLPPMTGSLPHSPQFIRALSDVEEITVGGETRTNVIWVRENRLAPLLVHVLMSLTIVMAPALRQIPMAVLYGLFLYMGITGLATSQLWTRIKMIAMDPRLLPPTHYVRKVPLTRVHAFTLVQMCCCAALLGVRQSPAALFFPLFLGALMPLRYTLTHEGVSLFTPEMLKMLDMIAEASNAETAARTGRTDAEDHLTIRGDVADFDRSPNLSTSPSGDLKAPPGLGENGVLATCLTNPSGVGVLSGTLVCATDLGTRRILRPKILPLALTSAQAAGTPNTSAVATRTVVGVTCGCSASTLPASFMANASTSVNIRIAVASAAVDTAVTPSAKAFAPSPARGAAFSKTALADEVAVVISGSVASWSAVASSMTYPGAMVLA</sequence>
<feature type="transmembrane region" description="Helical" evidence="7">
    <location>
        <begin position="394"/>
        <end position="412"/>
    </location>
</feature>
<dbReference type="InterPro" id="IPR011531">
    <property type="entry name" value="HCO3_transpt-like_TM_dom"/>
</dbReference>
<reference evidence="9 10" key="1">
    <citation type="journal article" date="2009" name="Science">
        <title>Green evolution and dynamic adaptations revealed by genomes of the marine picoeukaryotes Micromonas.</title>
        <authorList>
            <person name="Worden A.Z."/>
            <person name="Lee J.H."/>
            <person name="Mock T."/>
            <person name="Rouze P."/>
            <person name="Simmons M.P."/>
            <person name="Aerts A.L."/>
            <person name="Allen A.E."/>
            <person name="Cuvelier M.L."/>
            <person name="Derelle E."/>
            <person name="Everett M.V."/>
            <person name="Foulon E."/>
            <person name="Grimwood J."/>
            <person name="Gundlach H."/>
            <person name="Henrissat B."/>
            <person name="Napoli C."/>
            <person name="McDonald S.M."/>
            <person name="Parker M.S."/>
            <person name="Rombauts S."/>
            <person name="Salamov A."/>
            <person name="Von Dassow P."/>
            <person name="Badger J.H."/>
            <person name="Coutinho P.M."/>
            <person name="Demir E."/>
            <person name="Dubchak I."/>
            <person name="Gentemann C."/>
            <person name="Eikrem W."/>
            <person name="Gready J.E."/>
            <person name="John U."/>
            <person name="Lanier W."/>
            <person name="Lindquist E.A."/>
            <person name="Lucas S."/>
            <person name="Mayer K.F."/>
            <person name="Moreau H."/>
            <person name="Not F."/>
            <person name="Otillar R."/>
            <person name="Panaud O."/>
            <person name="Pangilinan J."/>
            <person name="Paulsen I."/>
            <person name="Piegu B."/>
            <person name="Poliakov A."/>
            <person name="Robbens S."/>
            <person name="Schmutz J."/>
            <person name="Toulza E."/>
            <person name="Wyss T."/>
            <person name="Zelensky A."/>
            <person name="Zhou K."/>
            <person name="Armbrust E.V."/>
            <person name="Bhattacharya D."/>
            <person name="Goodenough U.W."/>
            <person name="Van de Peer Y."/>
            <person name="Grigoriev I.V."/>
        </authorList>
    </citation>
    <scope>NUCLEOTIDE SEQUENCE [LARGE SCALE GENOMIC DNA]</scope>
    <source>
        <strain evidence="10">RCC299 / NOUM17</strain>
    </source>
</reference>
<feature type="region of interest" description="Disordered" evidence="6">
    <location>
        <begin position="857"/>
        <end position="876"/>
    </location>
</feature>
<dbReference type="RefSeq" id="XP_002500577.1">
    <property type="nucleotide sequence ID" value="XM_002500531.1"/>
</dbReference>
<dbReference type="GO" id="GO:0006820">
    <property type="term" value="P:monoatomic anion transport"/>
    <property type="evidence" value="ECO:0007669"/>
    <property type="project" value="InterPro"/>
</dbReference>
<name>C1E204_MICCC</name>
<feature type="compositionally biased region" description="Basic and acidic residues" evidence="6">
    <location>
        <begin position="222"/>
        <end position="239"/>
    </location>
</feature>
<feature type="transmembrane region" description="Helical" evidence="7">
    <location>
        <begin position="480"/>
        <end position="502"/>
    </location>
</feature>
<dbReference type="InterPro" id="IPR003020">
    <property type="entry name" value="HCO3_transpt_euk"/>
</dbReference>
<evidence type="ECO:0000256" key="4">
    <source>
        <dbReference type="ARBA" id="ARBA00022989"/>
    </source>
</evidence>
<evidence type="ECO:0000256" key="1">
    <source>
        <dbReference type="ARBA" id="ARBA00004141"/>
    </source>
</evidence>
<evidence type="ECO:0000256" key="6">
    <source>
        <dbReference type="SAM" id="MobiDB-lite"/>
    </source>
</evidence>
<accession>C1E204</accession>
<feature type="transmembrane region" description="Helical" evidence="7">
    <location>
        <begin position="600"/>
        <end position="619"/>
    </location>
</feature>
<feature type="region of interest" description="Disordered" evidence="6">
    <location>
        <begin position="222"/>
        <end position="267"/>
    </location>
</feature>
<feature type="transmembrane region" description="Helical" evidence="7">
    <location>
        <begin position="508"/>
        <end position="529"/>
    </location>
</feature>
<evidence type="ECO:0000313" key="9">
    <source>
        <dbReference type="EMBL" id="ACO61835.1"/>
    </source>
</evidence>
<feature type="domain" description="Bicarbonate transporter-like transmembrane" evidence="8">
    <location>
        <begin position="332"/>
        <end position="505"/>
    </location>
</feature>
<dbReference type="GO" id="GO:0005452">
    <property type="term" value="F:solute:inorganic anion antiporter activity"/>
    <property type="evidence" value="ECO:0007669"/>
    <property type="project" value="InterPro"/>
</dbReference>
<dbReference type="AlphaFoldDB" id="C1E204"/>
<protein>
    <submittedName>
        <fullName evidence="9">Anion exchanger family</fullName>
    </submittedName>
</protein>
<feature type="transmembrane region" description="Helical" evidence="7">
    <location>
        <begin position="544"/>
        <end position="564"/>
    </location>
</feature>
<feature type="transmembrane region" description="Helical" evidence="7">
    <location>
        <begin position="640"/>
        <end position="659"/>
    </location>
</feature>
<comment type="similarity">
    <text evidence="2">Belongs to the anion exchanger (TC 2.A.31.3) family.</text>
</comment>
<feature type="domain" description="Bicarbonate transporter-like transmembrane" evidence="8">
    <location>
        <begin position="508"/>
        <end position="827"/>
    </location>
</feature>
<dbReference type="Proteomes" id="UP000002009">
    <property type="component" value="Chromosome 3"/>
</dbReference>
<evidence type="ECO:0000256" key="5">
    <source>
        <dbReference type="ARBA" id="ARBA00023136"/>
    </source>
</evidence>